<proteinExistence type="predicted"/>
<evidence type="ECO:0000313" key="2">
    <source>
        <dbReference type="EMBL" id="TKC96384.1"/>
    </source>
</evidence>
<keyword evidence="3" id="KW-1185">Reference proteome</keyword>
<protein>
    <submittedName>
        <fullName evidence="2">Uncharacterized protein</fullName>
    </submittedName>
</protein>
<dbReference type="EMBL" id="SSMQ01000088">
    <property type="protein sequence ID" value="TKC96384.1"/>
    <property type="molecule type" value="Genomic_DNA"/>
</dbReference>
<feature type="compositionally biased region" description="Low complexity" evidence="1">
    <location>
        <begin position="29"/>
        <end position="50"/>
    </location>
</feature>
<dbReference type="AlphaFoldDB" id="A0A4U1IQA4"/>
<name>A0A4U1IQA4_9BACT</name>
<sequence length="80" mass="8284">MSQFAVLRHSWFRPMAAGALVTVAASCGADSLPDSPSEPSSASPAHATSTEMPKDLRAAYIHAVQSGAPEAYGALVTARR</sequence>
<comment type="caution">
    <text evidence="2">The sequence shown here is derived from an EMBL/GenBank/DDBJ whole genome shotgun (WGS) entry which is preliminary data.</text>
</comment>
<evidence type="ECO:0000313" key="3">
    <source>
        <dbReference type="Proteomes" id="UP000309215"/>
    </source>
</evidence>
<feature type="region of interest" description="Disordered" evidence="1">
    <location>
        <begin position="28"/>
        <end position="50"/>
    </location>
</feature>
<reference evidence="2 3" key="1">
    <citation type="submission" date="2019-04" db="EMBL/GenBank/DDBJ databases">
        <authorList>
            <person name="Li Y."/>
            <person name="Wang J."/>
        </authorList>
    </citation>
    <scope>NUCLEOTIDE SEQUENCE [LARGE SCALE GENOMIC DNA]</scope>
    <source>
        <strain evidence="2 3">DSM 14668</strain>
    </source>
</reference>
<dbReference type="Proteomes" id="UP000309215">
    <property type="component" value="Unassembled WGS sequence"/>
</dbReference>
<organism evidence="2 3">
    <name type="scientific">Polyangium fumosum</name>
    <dbReference type="NCBI Taxonomy" id="889272"/>
    <lineage>
        <taxon>Bacteria</taxon>
        <taxon>Pseudomonadati</taxon>
        <taxon>Myxococcota</taxon>
        <taxon>Polyangia</taxon>
        <taxon>Polyangiales</taxon>
        <taxon>Polyangiaceae</taxon>
        <taxon>Polyangium</taxon>
    </lineage>
</organism>
<dbReference type="RefSeq" id="WP_136935454.1">
    <property type="nucleotide sequence ID" value="NZ_SSMQ01000088.1"/>
</dbReference>
<gene>
    <name evidence="2" type="ORF">E8A74_45585</name>
</gene>
<evidence type="ECO:0000256" key="1">
    <source>
        <dbReference type="SAM" id="MobiDB-lite"/>
    </source>
</evidence>
<accession>A0A4U1IQA4</accession>